<dbReference type="Proteomes" id="UP000676409">
    <property type="component" value="Chromosome"/>
</dbReference>
<evidence type="ECO:0000256" key="8">
    <source>
        <dbReference type="ARBA" id="ARBA00023033"/>
    </source>
</evidence>
<evidence type="ECO:0000256" key="4">
    <source>
        <dbReference type="ARBA" id="ARBA00022630"/>
    </source>
</evidence>
<gene>
    <name evidence="12" type="ORF">KCG34_04400</name>
</gene>
<organism evidence="12 13">
    <name type="scientific">Phenylobacterium montanum</name>
    <dbReference type="NCBI Taxonomy" id="2823693"/>
    <lineage>
        <taxon>Bacteria</taxon>
        <taxon>Pseudomonadati</taxon>
        <taxon>Pseudomonadota</taxon>
        <taxon>Alphaproteobacteria</taxon>
        <taxon>Caulobacterales</taxon>
        <taxon>Caulobacteraceae</taxon>
        <taxon>Phenylobacterium</taxon>
    </lineage>
</organism>
<evidence type="ECO:0000256" key="5">
    <source>
        <dbReference type="ARBA" id="ARBA00022643"/>
    </source>
</evidence>
<dbReference type="SUPFAM" id="SSF51412">
    <property type="entry name" value="Inosine monophosphate dehydrogenase (IMPDH)"/>
    <property type="match status" value="1"/>
</dbReference>
<sequence length="362" mass="37512">MPQSAIQSKPRARVQAFCERYGLEAPILEAPMAGSCPVELAVAVAEGGGMGAMGALTNSPAEILDWASAFRGRTNRAFQINLWIPEPAPVRDEVAEEKVRAFMAGWGPEVPPEAGDVRLRDFDAQCRALLQAGPSVVSSIMGVFPPAFVAQLKDRGVAWFATATSLAEARQAAKAGADAIIAQGFEAGGHRGAFDNAAAERNAVGLFALVPRLADHIDLPIIAAGGIADARGIAAALTLGASAVQIGTAFLRTPEAGVHPAWADALADLEPEATMPTRAFSGRLGRGVATAFARAFAEPGAPAPAPYPVQRGLTAAMKAEGQRAGDVQRMQAWAGQSAALARAEPAAGLVRRLWAEAQTLLA</sequence>
<dbReference type="EMBL" id="CP073078">
    <property type="protein sequence ID" value="QUD89134.1"/>
    <property type="molecule type" value="Genomic_DNA"/>
</dbReference>
<dbReference type="CDD" id="cd04730">
    <property type="entry name" value="NPD_like"/>
    <property type="match status" value="1"/>
</dbReference>
<accession>A0A975G1N1</accession>
<comment type="catalytic activity">
    <reaction evidence="10">
        <text>3 propionate 3-nitronate + 3 O2 + H2O = 3 3-oxopropanoate + 2 nitrate + nitrite + H2O2 + 3 H(+)</text>
        <dbReference type="Rhea" id="RHEA:57332"/>
        <dbReference type="ChEBI" id="CHEBI:15377"/>
        <dbReference type="ChEBI" id="CHEBI:15378"/>
        <dbReference type="ChEBI" id="CHEBI:15379"/>
        <dbReference type="ChEBI" id="CHEBI:16240"/>
        <dbReference type="ChEBI" id="CHEBI:16301"/>
        <dbReference type="ChEBI" id="CHEBI:17632"/>
        <dbReference type="ChEBI" id="CHEBI:33190"/>
        <dbReference type="ChEBI" id="CHEBI:136067"/>
    </reaction>
</comment>
<protein>
    <recommendedName>
        <fullName evidence="11">Nitronate monooxygenase</fullName>
    </recommendedName>
    <alternativeName>
        <fullName evidence="9">Propionate 3-nitronate monooxygenase</fullName>
    </alternativeName>
</protein>
<dbReference type="Gene3D" id="3.20.20.70">
    <property type="entry name" value="Aldolase class I"/>
    <property type="match status" value="1"/>
</dbReference>
<keyword evidence="3" id="KW-0216">Detoxification</keyword>
<evidence type="ECO:0000313" key="13">
    <source>
        <dbReference type="Proteomes" id="UP000676409"/>
    </source>
</evidence>
<dbReference type="GO" id="GO:0009636">
    <property type="term" value="P:response to toxic substance"/>
    <property type="evidence" value="ECO:0007669"/>
    <property type="project" value="UniProtKB-KW"/>
</dbReference>
<dbReference type="RefSeq" id="WP_211939184.1">
    <property type="nucleotide sequence ID" value="NZ_CP073078.1"/>
</dbReference>
<dbReference type="InterPro" id="IPR013785">
    <property type="entry name" value="Aldolase_TIM"/>
</dbReference>
<dbReference type="GO" id="GO:0018580">
    <property type="term" value="F:nitronate monooxygenase activity"/>
    <property type="evidence" value="ECO:0007669"/>
    <property type="project" value="InterPro"/>
</dbReference>
<keyword evidence="5" id="KW-0288">FMN</keyword>
<name>A0A975G1N1_9CAUL</name>
<keyword evidence="13" id="KW-1185">Reference proteome</keyword>
<evidence type="ECO:0000256" key="9">
    <source>
        <dbReference type="ARBA" id="ARBA00031155"/>
    </source>
</evidence>
<dbReference type="PANTHER" id="PTHR42747">
    <property type="entry name" value="NITRONATE MONOOXYGENASE-RELATED"/>
    <property type="match status" value="1"/>
</dbReference>
<evidence type="ECO:0000256" key="10">
    <source>
        <dbReference type="ARBA" id="ARBA00049401"/>
    </source>
</evidence>
<dbReference type="KEGG" id="caul:KCG34_04400"/>
<comment type="cofactor">
    <cofactor evidence="1">
        <name>FMN</name>
        <dbReference type="ChEBI" id="CHEBI:58210"/>
    </cofactor>
</comment>
<evidence type="ECO:0000256" key="1">
    <source>
        <dbReference type="ARBA" id="ARBA00001917"/>
    </source>
</evidence>
<evidence type="ECO:0000256" key="7">
    <source>
        <dbReference type="ARBA" id="ARBA00023002"/>
    </source>
</evidence>
<dbReference type="FunFam" id="3.20.20.70:FF:000154">
    <property type="entry name" value="Probable nitronate monooxygenase"/>
    <property type="match status" value="1"/>
</dbReference>
<keyword evidence="6" id="KW-0547">Nucleotide-binding</keyword>
<evidence type="ECO:0000256" key="6">
    <source>
        <dbReference type="ARBA" id="ARBA00022741"/>
    </source>
</evidence>
<dbReference type="Pfam" id="PF03060">
    <property type="entry name" value="NMO"/>
    <property type="match status" value="1"/>
</dbReference>
<dbReference type="PANTHER" id="PTHR42747:SF3">
    <property type="entry name" value="NITRONATE MONOOXYGENASE-RELATED"/>
    <property type="match status" value="1"/>
</dbReference>
<reference evidence="12" key="1">
    <citation type="submission" date="2021-04" db="EMBL/GenBank/DDBJ databases">
        <title>The complete genome sequence of Caulobacter sp. S6.</title>
        <authorList>
            <person name="Tang Y."/>
            <person name="Ouyang W."/>
            <person name="Liu Q."/>
            <person name="Huang B."/>
            <person name="Guo Z."/>
            <person name="Lei P."/>
        </authorList>
    </citation>
    <scope>NUCLEOTIDE SEQUENCE</scope>
    <source>
        <strain evidence="12">S6</strain>
    </source>
</reference>
<evidence type="ECO:0000313" key="12">
    <source>
        <dbReference type="EMBL" id="QUD89134.1"/>
    </source>
</evidence>
<evidence type="ECO:0000256" key="11">
    <source>
        <dbReference type="ARBA" id="ARBA00067136"/>
    </source>
</evidence>
<comment type="similarity">
    <text evidence="2">Belongs to the nitronate monooxygenase family. NMO class I subfamily.</text>
</comment>
<dbReference type="GO" id="GO:0000166">
    <property type="term" value="F:nucleotide binding"/>
    <property type="evidence" value="ECO:0007669"/>
    <property type="project" value="UniProtKB-KW"/>
</dbReference>
<dbReference type="InterPro" id="IPR004136">
    <property type="entry name" value="NMO"/>
</dbReference>
<dbReference type="AlphaFoldDB" id="A0A975G1N1"/>
<keyword evidence="7" id="KW-0560">Oxidoreductase</keyword>
<keyword evidence="8 12" id="KW-0503">Monooxygenase</keyword>
<keyword evidence="4" id="KW-0285">Flavoprotein</keyword>
<proteinExistence type="inferred from homology"/>
<evidence type="ECO:0000256" key="3">
    <source>
        <dbReference type="ARBA" id="ARBA00022575"/>
    </source>
</evidence>
<evidence type="ECO:0000256" key="2">
    <source>
        <dbReference type="ARBA" id="ARBA00009881"/>
    </source>
</evidence>